<organism evidence="2 3">
    <name type="scientific">Macrococcus brunensis</name>
    <dbReference type="NCBI Taxonomy" id="198483"/>
    <lineage>
        <taxon>Bacteria</taxon>
        <taxon>Bacillati</taxon>
        <taxon>Bacillota</taxon>
        <taxon>Bacilli</taxon>
        <taxon>Bacillales</taxon>
        <taxon>Staphylococcaceae</taxon>
        <taxon>Macrococcus</taxon>
    </lineage>
</organism>
<comment type="caution">
    <text evidence="2">The sequence shown here is derived from an EMBL/GenBank/DDBJ whole genome shotgun (WGS) entry which is preliminary data.</text>
</comment>
<dbReference type="Pfam" id="PF13529">
    <property type="entry name" value="Peptidase_C39_2"/>
    <property type="match status" value="1"/>
</dbReference>
<protein>
    <recommendedName>
        <fullName evidence="1">Peptidase C39-like domain-containing protein</fullName>
    </recommendedName>
</protein>
<dbReference type="OrthoDB" id="1164310at2"/>
<dbReference type="EMBL" id="SCWA01000002">
    <property type="protein sequence ID" value="TDL98790.1"/>
    <property type="molecule type" value="Genomic_DNA"/>
</dbReference>
<dbReference type="Gene3D" id="3.90.70.10">
    <property type="entry name" value="Cysteine proteinases"/>
    <property type="match status" value="1"/>
</dbReference>
<dbReference type="PANTHER" id="PTHR37806:SF1">
    <property type="entry name" value="PEPTIDASE C39-LIKE DOMAIN-CONTAINING PROTEIN"/>
    <property type="match status" value="1"/>
</dbReference>
<dbReference type="RefSeq" id="WP_133431052.1">
    <property type="nucleotide sequence ID" value="NZ_SCWA01000002.1"/>
</dbReference>
<evidence type="ECO:0000313" key="2">
    <source>
        <dbReference type="EMBL" id="TDL98790.1"/>
    </source>
</evidence>
<name>A0A4R6BG43_9STAP</name>
<keyword evidence="3" id="KW-1185">Reference proteome</keyword>
<evidence type="ECO:0000313" key="3">
    <source>
        <dbReference type="Proteomes" id="UP000295310"/>
    </source>
</evidence>
<dbReference type="PANTHER" id="PTHR37806">
    <property type="entry name" value="LMO0724 PROTEIN"/>
    <property type="match status" value="1"/>
</dbReference>
<proteinExistence type="predicted"/>
<sequence>MKLIPVKPQSQWFPKPMIMGCEGVAASMLLNGAVSPEKLMKYWPKHDSNPEKGYVGHPSSISLNSHQTIFPSAFVPYLKQFDSNIADGTGASLSELETLLDHNQPVLIYHTHLGFTALERIFHTSDGKKHWVSNIHITLLIGYDKKYYYYIDPLWMKIGPLLLPALFPSRRQIMKMSRRRFKKSYETPGRLCIYKKEGV</sequence>
<dbReference type="AlphaFoldDB" id="A0A4R6BG43"/>
<dbReference type="Proteomes" id="UP000295310">
    <property type="component" value="Unassembled WGS sequence"/>
</dbReference>
<reference evidence="2 3" key="1">
    <citation type="submission" date="2019-01" db="EMBL/GenBank/DDBJ databases">
        <title>Draft genome sequences of the type strains of six Macrococcus species.</title>
        <authorList>
            <person name="Mazhar S."/>
            <person name="Altermann E."/>
            <person name="Hill C."/>
            <person name="Mcauliffe O."/>
        </authorList>
    </citation>
    <scope>NUCLEOTIDE SEQUENCE [LARGE SCALE GENOMIC DNA]</scope>
    <source>
        <strain evidence="2 3">CCM4811</strain>
    </source>
</reference>
<accession>A0A4R6BG43</accession>
<dbReference type="InterPro" id="IPR039564">
    <property type="entry name" value="Peptidase_C39-like"/>
</dbReference>
<gene>
    <name evidence="2" type="ORF">ERX27_01470</name>
</gene>
<feature type="domain" description="Peptidase C39-like" evidence="1">
    <location>
        <begin position="5"/>
        <end position="153"/>
    </location>
</feature>
<evidence type="ECO:0000259" key="1">
    <source>
        <dbReference type="Pfam" id="PF13529"/>
    </source>
</evidence>